<dbReference type="PANTHER" id="PTHR33734:SF22">
    <property type="entry name" value="MEMBRANE-BOUND LYTIC MUREIN TRANSGLYCOSYLASE D"/>
    <property type="match status" value="1"/>
</dbReference>
<dbReference type="Proteomes" id="UP001207440">
    <property type="component" value="Unassembled WGS sequence"/>
</dbReference>
<feature type="chain" id="PRO_5043016012" evidence="4">
    <location>
        <begin position="19"/>
        <end position="631"/>
    </location>
</feature>
<evidence type="ECO:0000313" key="7">
    <source>
        <dbReference type="Proteomes" id="UP001207440"/>
    </source>
</evidence>
<dbReference type="CDD" id="cd06268">
    <property type="entry name" value="PBP1_ABC_transporter_LIVBP-like"/>
    <property type="match status" value="1"/>
</dbReference>
<evidence type="ECO:0000256" key="1">
    <source>
        <dbReference type="ARBA" id="ARBA00010062"/>
    </source>
</evidence>
<comment type="similarity">
    <text evidence="1">Belongs to the leucine-binding protein family.</text>
</comment>
<dbReference type="PANTHER" id="PTHR33734">
    <property type="entry name" value="LYSM DOMAIN-CONTAINING GPI-ANCHORED PROTEIN 2"/>
    <property type="match status" value="1"/>
</dbReference>
<dbReference type="SUPFAM" id="SSF53822">
    <property type="entry name" value="Periplasmic binding protein-like I"/>
    <property type="match status" value="1"/>
</dbReference>
<dbReference type="InterPro" id="IPR036779">
    <property type="entry name" value="LysM_dom_sf"/>
</dbReference>
<evidence type="ECO:0000256" key="3">
    <source>
        <dbReference type="SAM" id="MobiDB-lite"/>
    </source>
</evidence>
<dbReference type="InterPro" id="IPR018392">
    <property type="entry name" value="LysM"/>
</dbReference>
<dbReference type="Pfam" id="PF13458">
    <property type="entry name" value="Peripla_BP_6"/>
    <property type="match status" value="1"/>
</dbReference>
<proteinExistence type="inferred from homology"/>
<dbReference type="SUPFAM" id="SSF54106">
    <property type="entry name" value="LysM domain"/>
    <property type="match status" value="3"/>
</dbReference>
<evidence type="ECO:0000259" key="5">
    <source>
        <dbReference type="PROSITE" id="PS51782"/>
    </source>
</evidence>
<dbReference type="Gene3D" id="3.40.50.2300">
    <property type="match status" value="2"/>
</dbReference>
<feature type="domain" description="LysM" evidence="5">
    <location>
        <begin position="243"/>
        <end position="286"/>
    </location>
</feature>
<keyword evidence="2 4" id="KW-0732">Signal</keyword>
<feature type="signal peptide" evidence="4">
    <location>
        <begin position="1"/>
        <end position="18"/>
    </location>
</feature>
<gene>
    <name evidence="6" type="ORF">OKE68_07175</name>
</gene>
<feature type="region of interest" description="Disordered" evidence="3">
    <location>
        <begin position="141"/>
        <end position="172"/>
    </location>
</feature>
<feature type="compositionally biased region" description="Polar residues" evidence="3">
    <location>
        <begin position="154"/>
        <end position="166"/>
    </location>
</feature>
<name>A0AAP3ANY6_RIEAN</name>
<dbReference type="InterPro" id="IPR028082">
    <property type="entry name" value="Peripla_BP_I"/>
</dbReference>
<protein>
    <submittedName>
        <fullName evidence="6">LysM peptidoglycan-binding domain-containing protein</fullName>
    </submittedName>
</protein>
<feature type="domain" description="LysM" evidence="5">
    <location>
        <begin position="19"/>
        <end position="63"/>
    </location>
</feature>
<accession>A0AAP3ANY6</accession>
<evidence type="ECO:0000256" key="2">
    <source>
        <dbReference type="ARBA" id="ARBA00022729"/>
    </source>
</evidence>
<dbReference type="CDD" id="cd00118">
    <property type="entry name" value="LysM"/>
    <property type="match status" value="3"/>
</dbReference>
<dbReference type="EMBL" id="JAOZYT010000040">
    <property type="protein sequence ID" value="MCW0524091.1"/>
    <property type="molecule type" value="Genomic_DNA"/>
</dbReference>
<dbReference type="RefSeq" id="WP_109475401.1">
    <property type="nucleotide sequence ID" value="NZ_CP081925.1"/>
</dbReference>
<dbReference type="AlphaFoldDB" id="A0AAP3ANY6"/>
<dbReference type="SMART" id="SM00257">
    <property type="entry name" value="LysM"/>
    <property type="match status" value="4"/>
</dbReference>
<dbReference type="Pfam" id="PF01476">
    <property type="entry name" value="LysM"/>
    <property type="match status" value="3"/>
</dbReference>
<dbReference type="InterPro" id="IPR028081">
    <property type="entry name" value="Leu-bd"/>
</dbReference>
<sequence>MKKILIAPIFLMSFFLQAQTHTVAEKETPYSISKKYGLSLKELYELNPEIKDGAIKIGQTLNIGKKSTGQKQKVVAASKEVQLGKIILKPKQTLYSLTRQYHVTEAEVRKLNPNLEMKIGEEVVLPLDKITKYGASELVTTSTPKEVATPAPAQESSSVEKTTKTLSEGEYEVQSRDNYSRITKQFGISKKDLFALNPGLEESGLKVGDIIKVKHPSVTNSTESAKPDFSETKKVTPSQEDYITYTVQAGDTVFGILNKYDLDLDQLLELNPQISDGLKPGMVLKIKKFNKAYVKKNTNALKVVLMLPFGFDTGDSKYRGLATDFLMGAKLAVQMNAKKGQELDFNIIDAGNEKAFKKNLIQIDPSNTDLIIGPLFKSNVLEVLDYVKDTQIPVVAPFANSEDMYDFGNLIIAETDKTIYADRIAKEVKEVFSNQKIYIVSGADTINADYIKTKLEKSLKKADIVIVDNASKIELEQNMMTGQSSPVIAILASDDDAVGNAFASKLINLSKETKGIKAFSMFYTSAFDKKVDELSQASLVYIMDRKIDSEGDFEKEVLAAYKSKYCKTPSKYAVVGFDIVNDMLSRENKKGEIFKQMGQTQTQLATKFEFQRVKPNGAYVNVGYRVVRLLP</sequence>
<feature type="domain" description="LysM" evidence="5">
    <location>
        <begin position="169"/>
        <end position="213"/>
    </location>
</feature>
<organism evidence="6 7">
    <name type="scientific">Riemerella anatipestifer</name>
    <name type="common">Moraxella anatipestifer</name>
    <dbReference type="NCBI Taxonomy" id="34085"/>
    <lineage>
        <taxon>Bacteria</taxon>
        <taxon>Pseudomonadati</taxon>
        <taxon>Bacteroidota</taxon>
        <taxon>Flavobacteriia</taxon>
        <taxon>Flavobacteriales</taxon>
        <taxon>Weeksellaceae</taxon>
        <taxon>Riemerella</taxon>
    </lineage>
</organism>
<evidence type="ECO:0000313" key="6">
    <source>
        <dbReference type="EMBL" id="MCW0524091.1"/>
    </source>
</evidence>
<dbReference type="GO" id="GO:0008932">
    <property type="term" value="F:lytic endotransglycosylase activity"/>
    <property type="evidence" value="ECO:0007669"/>
    <property type="project" value="TreeGrafter"/>
</dbReference>
<dbReference type="Gene3D" id="3.10.350.10">
    <property type="entry name" value="LysM domain"/>
    <property type="match status" value="3"/>
</dbReference>
<dbReference type="PROSITE" id="PS51782">
    <property type="entry name" value="LYSM"/>
    <property type="match status" value="3"/>
</dbReference>
<reference evidence="6" key="1">
    <citation type="submission" date="2022-10" db="EMBL/GenBank/DDBJ databases">
        <title>Sifting through the core-genome to identify putative cross-protective antigens against Riemerella anatipestifer.</title>
        <authorList>
            <person name="Zheng X."/>
            <person name="Zhang W."/>
        </authorList>
    </citation>
    <scope>NUCLEOTIDE SEQUENCE</scope>
    <source>
        <strain evidence="6">ZWRA178</strain>
    </source>
</reference>
<comment type="caution">
    <text evidence="6">The sequence shown here is derived from an EMBL/GenBank/DDBJ whole genome shotgun (WGS) entry which is preliminary data.</text>
</comment>
<evidence type="ECO:0000256" key="4">
    <source>
        <dbReference type="SAM" id="SignalP"/>
    </source>
</evidence>